<sequence length="276" mass="31146">MVRVIAALVRLPVFSVAHPESFQILSALPVPQPSSLIGALGYAIGVYEGKGTKALNELRELVIKGEVLAARAKLQENGQLNYPLIPSSVILRRFRIMDKAHETKKKGEIKPIERLKSSLNAREIETVKRILEIELMDAFYREYVMGLNLLCVWIFKGKGFEDEVIKNIHRLGDTESLCTVLEVSSEESPLVHKRAVTTKFPAPINEKCTLSGDFILTKMCDEKRELKTFVVPLRQEIEKKGRLRYPVVWPSTVKIDYGEEIVVCETQQWGDIVIGG</sequence>
<dbReference type="InterPro" id="IPR010153">
    <property type="entry name" value="CRISPR-assoc_prot_Cas5a-typ"/>
</dbReference>
<protein>
    <submittedName>
        <fullName evidence="4">Type I-A CRISPR-associated protein Cas5</fullName>
    </submittedName>
</protein>
<evidence type="ECO:0000256" key="3">
    <source>
        <dbReference type="ARBA" id="ARBA00025626"/>
    </source>
</evidence>
<comment type="similarity">
    <text evidence="1">Belongs to the CRISPR-associated protein Cas5 family. Subtype I-A/Apern subfamily.</text>
</comment>
<dbReference type="Gene3D" id="3.30.70.3120">
    <property type="match status" value="1"/>
</dbReference>
<dbReference type="Proteomes" id="UP000316217">
    <property type="component" value="Unassembled WGS sequence"/>
</dbReference>
<comment type="function">
    <text evidence="3">CRISPR (clustered regularly interspaced short palindromic repeat) is an adaptive immune system that provides protection against mobile genetic elements (viruses, transposable elements and conjugative plasmids). CRISPR clusters contain spacers, sequences complementary to antecedent mobile elements, and target invading nucleic acids. CRISPR clusters are transcribed and processed into CRISPR RNA (crRNA).</text>
</comment>
<reference evidence="4 5" key="1">
    <citation type="journal article" date="2019" name="Nat. Microbiol.">
        <title>Wide diversity of methane and short-chain alkane metabolisms in uncultured archaea.</title>
        <authorList>
            <person name="Borrel G."/>
            <person name="Adam P.S."/>
            <person name="McKay L.J."/>
            <person name="Chen L.X."/>
            <person name="Sierra-Garcia I.N."/>
            <person name="Sieber C.M."/>
            <person name="Letourneur Q."/>
            <person name="Ghozlane A."/>
            <person name="Andersen G.L."/>
            <person name="Li W.J."/>
            <person name="Hallam S.J."/>
            <person name="Muyzer G."/>
            <person name="de Oliveira V.M."/>
            <person name="Inskeep W.P."/>
            <person name="Banfield J.F."/>
            <person name="Gribaldo S."/>
        </authorList>
    </citation>
    <scope>NUCLEOTIDE SEQUENCE [LARGE SCALE GENOMIC DNA]</scope>
    <source>
        <strain evidence="4">NM4</strain>
    </source>
</reference>
<keyword evidence="2" id="KW-0051">Antiviral defense</keyword>
<name>A0A520KHX6_9CREN</name>
<dbReference type="InterPro" id="IPR013422">
    <property type="entry name" value="CRISPR-assoc_prot_Cas5_N"/>
</dbReference>
<dbReference type="GO" id="GO:0051607">
    <property type="term" value="P:defense response to virus"/>
    <property type="evidence" value="ECO:0007669"/>
    <property type="project" value="UniProtKB-KW"/>
</dbReference>
<gene>
    <name evidence="4" type="primary">cas5a</name>
    <name evidence="4" type="ORF">EF810_06685</name>
</gene>
<comment type="caution">
    <text evidence="4">The sequence shown here is derived from an EMBL/GenBank/DDBJ whole genome shotgun (WGS) entry which is preliminary data.</text>
</comment>
<dbReference type="NCBIfam" id="TIGR01874">
    <property type="entry name" value="cas_cas5a"/>
    <property type="match status" value="1"/>
</dbReference>
<dbReference type="EMBL" id="RXII01000104">
    <property type="protein sequence ID" value="RZN59541.1"/>
    <property type="molecule type" value="Genomic_DNA"/>
</dbReference>
<organism evidence="4 5">
    <name type="scientific">Candidatus Methanodesulfokora washburnensis</name>
    <dbReference type="NCBI Taxonomy" id="2478471"/>
    <lineage>
        <taxon>Archaea</taxon>
        <taxon>Thermoproteota</taxon>
        <taxon>Candidatus Korarchaeia</taxon>
        <taxon>Candidatus Korarchaeia incertae sedis</taxon>
        <taxon>Candidatus Methanodesulfokora</taxon>
    </lineage>
</organism>
<dbReference type="InterPro" id="IPR053725">
    <property type="entry name" value="CRISPR_Cas5_sf"/>
</dbReference>
<evidence type="ECO:0000313" key="5">
    <source>
        <dbReference type="Proteomes" id="UP000316217"/>
    </source>
</evidence>
<proteinExistence type="inferred from homology"/>
<evidence type="ECO:0000256" key="1">
    <source>
        <dbReference type="ARBA" id="ARBA00010891"/>
    </source>
</evidence>
<dbReference type="AlphaFoldDB" id="A0A520KHX6"/>
<evidence type="ECO:0000313" key="4">
    <source>
        <dbReference type="EMBL" id="RZN59541.1"/>
    </source>
</evidence>
<evidence type="ECO:0000256" key="2">
    <source>
        <dbReference type="ARBA" id="ARBA00023118"/>
    </source>
</evidence>
<accession>A0A520KHX6</accession>
<dbReference type="NCBIfam" id="TIGR02593">
    <property type="entry name" value="CRISPR_cas5"/>
    <property type="match status" value="1"/>
</dbReference>